<keyword evidence="8" id="KW-1185">Reference proteome</keyword>
<proteinExistence type="predicted"/>
<keyword evidence="5 6" id="KW-0472">Membrane</keyword>
<feature type="transmembrane region" description="Helical" evidence="6">
    <location>
        <begin position="290"/>
        <end position="309"/>
    </location>
</feature>
<comment type="caution">
    <text evidence="7">The sequence shown here is derived from an EMBL/GenBank/DDBJ whole genome shotgun (WGS) entry which is preliminary data.</text>
</comment>
<evidence type="ECO:0000256" key="1">
    <source>
        <dbReference type="ARBA" id="ARBA00004651"/>
    </source>
</evidence>
<name>A0A926KL04_9BACL</name>
<keyword evidence="3 6" id="KW-0812">Transmembrane</keyword>
<comment type="subcellular location">
    <subcellularLocation>
        <location evidence="1">Cell membrane</location>
        <topology evidence="1">Multi-pass membrane protein</topology>
    </subcellularLocation>
</comment>
<evidence type="ECO:0000256" key="5">
    <source>
        <dbReference type="ARBA" id="ARBA00023136"/>
    </source>
</evidence>
<accession>A0A926KL04</accession>
<feature type="transmembrane region" description="Helical" evidence="6">
    <location>
        <begin position="252"/>
        <end position="269"/>
    </location>
</feature>
<dbReference type="EMBL" id="JACVVD010000002">
    <property type="protein sequence ID" value="MBD0379742.1"/>
    <property type="molecule type" value="Genomic_DNA"/>
</dbReference>
<keyword evidence="4 6" id="KW-1133">Transmembrane helix</keyword>
<feature type="transmembrane region" description="Helical" evidence="6">
    <location>
        <begin position="213"/>
        <end position="237"/>
    </location>
</feature>
<feature type="transmembrane region" description="Helical" evidence="6">
    <location>
        <begin position="145"/>
        <end position="164"/>
    </location>
</feature>
<dbReference type="CDD" id="cd13128">
    <property type="entry name" value="MATE_Wzx_like"/>
    <property type="match status" value="1"/>
</dbReference>
<feature type="transmembrane region" description="Helical" evidence="6">
    <location>
        <begin position="170"/>
        <end position="192"/>
    </location>
</feature>
<evidence type="ECO:0000313" key="7">
    <source>
        <dbReference type="EMBL" id="MBD0379742.1"/>
    </source>
</evidence>
<evidence type="ECO:0000256" key="2">
    <source>
        <dbReference type="ARBA" id="ARBA00022475"/>
    </source>
</evidence>
<dbReference type="InterPro" id="IPR050833">
    <property type="entry name" value="Poly_Biosynth_Transport"/>
</dbReference>
<reference evidence="7" key="1">
    <citation type="submission" date="2020-09" db="EMBL/GenBank/DDBJ databases">
        <title>Draft Genome Sequence of Paenibacillus sp. WST5.</title>
        <authorList>
            <person name="Bao Z."/>
        </authorList>
    </citation>
    <scope>NUCLEOTIDE SEQUENCE</scope>
    <source>
        <strain evidence="7">WST5</strain>
    </source>
</reference>
<feature type="transmembrane region" description="Helical" evidence="6">
    <location>
        <begin position="12"/>
        <end position="33"/>
    </location>
</feature>
<evidence type="ECO:0000313" key="8">
    <source>
        <dbReference type="Proteomes" id="UP000650466"/>
    </source>
</evidence>
<feature type="transmembrane region" description="Helical" evidence="6">
    <location>
        <begin position="416"/>
        <end position="436"/>
    </location>
</feature>
<organism evidence="7 8">
    <name type="scientific">Paenibacillus sedimenti</name>
    <dbReference type="NCBI Taxonomy" id="2770274"/>
    <lineage>
        <taxon>Bacteria</taxon>
        <taxon>Bacillati</taxon>
        <taxon>Bacillota</taxon>
        <taxon>Bacilli</taxon>
        <taxon>Bacillales</taxon>
        <taxon>Paenibacillaceae</taxon>
        <taxon>Paenibacillus</taxon>
    </lineage>
</organism>
<dbReference type="Pfam" id="PF01943">
    <property type="entry name" value="Polysacc_synt"/>
    <property type="match status" value="1"/>
</dbReference>
<evidence type="ECO:0000256" key="4">
    <source>
        <dbReference type="ARBA" id="ARBA00022989"/>
    </source>
</evidence>
<keyword evidence="2" id="KW-1003">Cell membrane</keyword>
<feature type="transmembrane region" description="Helical" evidence="6">
    <location>
        <begin position="442"/>
        <end position="462"/>
    </location>
</feature>
<feature type="transmembrane region" description="Helical" evidence="6">
    <location>
        <begin position="118"/>
        <end position="136"/>
    </location>
</feature>
<evidence type="ECO:0000256" key="6">
    <source>
        <dbReference type="SAM" id="Phobius"/>
    </source>
</evidence>
<dbReference type="PANTHER" id="PTHR30250:SF11">
    <property type="entry name" value="O-ANTIGEN TRANSPORTER-RELATED"/>
    <property type="match status" value="1"/>
</dbReference>
<dbReference type="GO" id="GO:0005886">
    <property type="term" value="C:plasma membrane"/>
    <property type="evidence" value="ECO:0007669"/>
    <property type="project" value="UniProtKB-SubCell"/>
</dbReference>
<feature type="transmembrane region" description="Helical" evidence="6">
    <location>
        <begin position="321"/>
        <end position="346"/>
    </location>
</feature>
<dbReference type="AlphaFoldDB" id="A0A926KL04"/>
<sequence length="489" mass="54583">MAVKSLKSNFIYNLLLTFLNIVIPLITLPYLSVILGVDNIGKVNLATSVTTWLVLLASLGIPTYGIREIAKARDDKKKLSIVFWELNALKAIITVIILLIYVIVIFNQPKFYSEVSLYLIFAISIIANLFSTDWFFQGIEEYKYITTRGFIIKVITLVFIFVGVKNQDDYMIYAGITVILMLANNLVNIVYCRKFIDFKFQLRELRIFSHLKSLKYFWISGIIFSIYTQLDVLILGLNASDKAVAFYTRSKQVQMIALSFSTALSQVLIPRASYLFNHDIDRFKEIVGKSVNYILLISIPMTLGVMILSKEIMWILGGDNFIAGALCLTIIGSTIIIYSLGTLLYSQVLLPMGHDNKSLKIHAISAGVSIVFNFMLIPKFAEIGAAIAFLLAQSVGNVYGILLSKRLVSIRIVSKSSLKYGVAGAAMLLAIYLIKLAVADKLIVICSSLALGSIVFFAVLFVSREEIVMASLTKISNKILKNNKVKKVM</sequence>
<evidence type="ECO:0000256" key="3">
    <source>
        <dbReference type="ARBA" id="ARBA00022692"/>
    </source>
</evidence>
<feature type="transmembrane region" description="Helical" evidence="6">
    <location>
        <begin position="383"/>
        <end position="404"/>
    </location>
</feature>
<dbReference type="RefSeq" id="WP_188173531.1">
    <property type="nucleotide sequence ID" value="NZ_JACVVD010000002.1"/>
</dbReference>
<feature type="transmembrane region" description="Helical" evidence="6">
    <location>
        <begin position="358"/>
        <end position="377"/>
    </location>
</feature>
<dbReference type="Proteomes" id="UP000650466">
    <property type="component" value="Unassembled WGS sequence"/>
</dbReference>
<protein>
    <submittedName>
        <fullName evidence="7">Flippase</fullName>
    </submittedName>
</protein>
<feature type="transmembrane region" description="Helical" evidence="6">
    <location>
        <begin position="45"/>
        <end position="66"/>
    </location>
</feature>
<dbReference type="PANTHER" id="PTHR30250">
    <property type="entry name" value="PST FAMILY PREDICTED COLANIC ACID TRANSPORTER"/>
    <property type="match status" value="1"/>
</dbReference>
<feature type="transmembrane region" description="Helical" evidence="6">
    <location>
        <begin position="87"/>
        <end position="106"/>
    </location>
</feature>
<dbReference type="InterPro" id="IPR002797">
    <property type="entry name" value="Polysacc_synth"/>
</dbReference>
<gene>
    <name evidence="7" type="ORF">ICC18_06430</name>
</gene>